<feature type="transmembrane region" description="Helical" evidence="1">
    <location>
        <begin position="134"/>
        <end position="153"/>
    </location>
</feature>
<accession>A0A0C3EWD1</accession>
<evidence type="ECO:0000313" key="4">
    <source>
        <dbReference type="Proteomes" id="UP000054166"/>
    </source>
</evidence>
<dbReference type="InterPro" id="IPR045339">
    <property type="entry name" value="DUF6534"/>
</dbReference>
<dbReference type="EMBL" id="KN833031">
    <property type="protein sequence ID" value="KIM76830.1"/>
    <property type="molecule type" value="Genomic_DNA"/>
</dbReference>
<evidence type="ECO:0000256" key="1">
    <source>
        <dbReference type="SAM" id="Phobius"/>
    </source>
</evidence>
<evidence type="ECO:0000259" key="2">
    <source>
        <dbReference type="Pfam" id="PF20152"/>
    </source>
</evidence>
<feature type="transmembrane region" description="Helical" evidence="1">
    <location>
        <begin position="235"/>
        <end position="254"/>
    </location>
</feature>
<dbReference type="Proteomes" id="UP000054166">
    <property type="component" value="Unassembled WGS sequence"/>
</dbReference>
<reference evidence="4" key="2">
    <citation type="submission" date="2015-01" db="EMBL/GenBank/DDBJ databases">
        <title>Evolutionary Origins and Diversification of the Mycorrhizal Mutualists.</title>
        <authorList>
            <consortium name="DOE Joint Genome Institute"/>
            <consortium name="Mycorrhizal Genomics Consortium"/>
            <person name="Kohler A."/>
            <person name="Kuo A."/>
            <person name="Nagy L.G."/>
            <person name="Floudas D."/>
            <person name="Copeland A."/>
            <person name="Barry K.W."/>
            <person name="Cichocki N."/>
            <person name="Veneault-Fourrey C."/>
            <person name="LaButti K."/>
            <person name="Lindquist E.A."/>
            <person name="Lipzen A."/>
            <person name="Lundell T."/>
            <person name="Morin E."/>
            <person name="Murat C."/>
            <person name="Riley R."/>
            <person name="Ohm R."/>
            <person name="Sun H."/>
            <person name="Tunlid A."/>
            <person name="Henrissat B."/>
            <person name="Grigoriev I.V."/>
            <person name="Hibbett D.S."/>
            <person name="Martin F."/>
        </authorList>
    </citation>
    <scope>NUCLEOTIDE SEQUENCE [LARGE SCALE GENOMIC DNA]</scope>
    <source>
        <strain evidence="4">F 1598</strain>
    </source>
</reference>
<name>A0A0C3EWD1_PILCF</name>
<dbReference type="PANTHER" id="PTHR40465">
    <property type="entry name" value="CHROMOSOME 1, WHOLE GENOME SHOTGUN SEQUENCE"/>
    <property type="match status" value="1"/>
</dbReference>
<dbReference type="PANTHER" id="PTHR40465:SF1">
    <property type="entry name" value="DUF6534 DOMAIN-CONTAINING PROTEIN"/>
    <property type="match status" value="1"/>
</dbReference>
<feature type="transmembrane region" description="Helical" evidence="1">
    <location>
        <begin position="199"/>
        <end position="215"/>
    </location>
</feature>
<dbReference type="HOGENOM" id="CLU_1117997_0_0_1"/>
<keyword evidence="1" id="KW-0472">Membrane</keyword>
<dbReference type="STRING" id="765440.A0A0C3EWD1"/>
<dbReference type="InParanoid" id="A0A0C3EWD1"/>
<keyword evidence="1" id="KW-1133">Transmembrane helix</keyword>
<evidence type="ECO:0000313" key="3">
    <source>
        <dbReference type="EMBL" id="KIM76830.1"/>
    </source>
</evidence>
<keyword evidence="4" id="KW-1185">Reference proteome</keyword>
<feature type="transmembrane region" description="Helical" evidence="1">
    <location>
        <begin position="53"/>
        <end position="70"/>
    </location>
</feature>
<protein>
    <recommendedName>
        <fullName evidence="2">DUF6534 domain-containing protein</fullName>
    </recommendedName>
</protein>
<keyword evidence="1" id="KW-0812">Transmembrane</keyword>
<dbReference type="AlphaFoldDB" id="A0A0C3EWD1"/>
<dbReference type="OrthoDB" id="2745105at2759"/>
<feature type="domain" description="DUF6534" evidence="2">
    <location>
        <begin position="174"/>
        <end position="261"/>
    </location>
</feature>
<proteinExistence type="predicted"/>
<sequence>MLVQLKLYLGAIYLGNLVAAIFYGITCFQTFTYYQLFDRDRLTLKLSHRLRRILDTFQTAMASYTVYIYAVSDWHDPVDLGVPLWTFWVNICLVSLLVDVYVDPQQAQVIVTGISDFVIRCIYGTRIWILSKNAYLTIAIALSTIFVVALVLKSLLINSDVYLNYFFYLALGSAAVADIIIGYTLCVLLFKNPTHVRQFYIIVLIVIVNFDFPYTSAADINIRASRTQYATVPDLGIFAGLFASFGKLYFNALLASLNARYKLREEIYNGETIVFDTMQFGSPAISR</sequence>
<reference evidence="3 4" key="1">
    <citation type="submission" date="2014-04" db="EMBL/GenBank/DDBJ databases">
        <authorList>
            <consortium name="DOE Joint Genome Institute"/>
            <person name="Kuo A."/>
            <person name="Tarkka M."/>
            <person name="Buscot F."/>
            <person name="Kohler A."/>
            <person name="Nagy L.G."/>
            <person name="Floudas D."/>
            <person name="Copeland A."/>
            <person name="Barry K.W."/>
            <person name="Cichocki N."/>
            <person name="Veneault-Fourrey C."/>
            <person name="LaButti K."/>
            <person name="Lindquist E.A."/>
            <person name="Lipzen A."/>
            <person name="Lundell T."/>
            <person name="Morin E."/>
            <person name="Murat C."/>
            <person name="Sun H."/>
            <person name="Tunlid A."/>
            <person name="Henrissat B."/>
            <person name="Grigoriev I.V."/>
            <person name="Hibbett D.S."/>
            <person name="Martin F."/>
            <person name="Nordberg H.P."/>
            <person name="Cantor M.N."/>
            <person name="Hua S.X."/>
        </authorList>
    </citation>
    <scope>NUCLEOTIDE SEQUENCE [LARGE SCALE GENOMIC DNA]</scope>
    <source>
        <strain evidence="3 4">F 1598</strain>
    </source>
</reference>
<organism evidence="3 4">
    <name type="scientific">Piloderma croceum (strain F 1598)</name>
    <dbReference type="NCBI Taxonomy" id="765440"/>
    <lineage>
        <taxon>Eukaryota</taxon>
        <taxon>Fungi</taxon>
        <taxon>Dikarya</taxon>
        <taxon>Basidiomycota</taxon>
        <taxon>Agaricomycotina</taxon>
        <taxon>Agaricomycetes</taxon>
        <taxon>Agaricomycetidae</taxon>
        <taxon>Atheliales</taxon>
        <taxon>Atheliaceae</taxon>
        <taxon>Piloderma</taxon>
    </lineage>
</organism>
<gene>
    <name evidence="3" type="ORF">PILCRDRAFT_91449</name>
</gene>
<feature type="transmembrane region" description="Helical" evidence="1">
    <location>
        <begin position="12"/>
        <end position="32"/>
    </location>
</feature>
<dbReference type="Pfam" id="PF20152">
    <property type="entry name" value="DUF6534"/>
    <property type="match status" value="1"/>
</dbReference>
<feature type="transmembrane region" description="Helical" evidence="1">
    <location>
        <begin position="82"/>
        <end position="102"/>
    </location>
</feature>
<feature type="transmembrane region" description="Helical" evidence="1">
    <location>
        <begin position="165"/>
        <end position="190"/>
    </location>
</feature>